<reference evidence="3" key="1">
    <citation type="submission" date="2016-10" db="EMBL/GenBank/DDBJ databases">
        <authorList>
            <person name="Varghese N."/>
        </authorList>
    </citation>
    <scope>NUCLEOTIDE SEQUENCE</scope>
</reference>
<accession>A0A218MLZ1</accession>
<dbReference type="EMBL" id="KY052827">
    <property type="protein sequence ID" value="ASF00307.1"/>
    <property type="molecule type" value="Genomic_DNA"/>
</dbReference>
<keyword evidence="1" id="KW-0732">Signal</keyword>
<evidence type="ECO:0000256" key="2">
    <source>
        <dbReference type="SAM" id="Coils"/>
    </source>
</evidence>
<dbReference type="Pfam" id="PF10614">
    <property type="entry name" value="CsgF"/>
    <property type="match status" value="1"/>
</dbReference>
<keyword evidence="2" id="KW-0175">Coiled coil</keyword>
<evidence type="ECO:0000256" key="1">
    <source>
        <dbReference type="ARBA" id="ARBA00022729"/>
    </source>
</evidence>
<dbReference type="InterPro" id="IPR018893">
    <property type="entry name" value="T8SS_CsgF"/>
</dbReference>
<organism evidence="3">
    <name type="scientific">uncultured virus</name>
    <dbReference type="NCBI Taxonomy" id="340016"/>
    <lineage>
        <taxon>Viruses</taxon>
        <taxon>environmental samples</taxon>
    </lineage>
</organism>
<sequence length="148" mass="16581">MKKERIISLLILLAGGVSADEIKFKFKNPSFSGVGTSSHYLTIENQEFTRKEALEAEIQALKEALERDAENTTLARFIKNFESRIYAQLSRQLVDQLFGENPAENGSFTLFDNLITWTSDGSMITLEIFNETTGETTTISIPIGDFGF</sequence>
<proteinExistence type="predicted"/>
<name>A0A218MLZ1_9VIRU</name>
<protein>
    <submittedName>
        <fullName evidence="3">Putative curli production assembly/transport component</fullName>
    </submittedName>
</protein>
<reference evidence="3" key="2">
    <citation type="journal article" date="2017" name="Nat. Commun.">
        <title>Single-virus genomics reveals hidden cosmopolitan and abundant viruses.</title>
        <authorList>
            <person name="Martinez-Hernandez F."/>
            <person name="Fornas O."/>
            <person name="Lluesma Gomez M."/>
            <person name="Bolduc B."/>
            <person name="de la Cruz Pena M.J."/>
            <person name="Martinez J.M."/>
            <person name="Anton J."/>
            <person name="Gasol J.M."/>
            <person name="Rosselli R."/>
            <person name="Rodriguez-Valera F."/>
            <person name="Sullivan M.B."/>
            <person name="Acinas S.G."/>
            <person name="Martinez-Garcia M."/>
        </authorList>
    </citation>
    <scope>NUCLEOTIDE SEQUENCE</scope>
</reference>
<evidence type="ECO:0000313" key="3">
    <source>
        <dbReference type="EMBL" id="ASF00307.1"/>
    </source>
</evidence>
<feature type="coiled-coil region" evidence="2">
    <location>
        <begin position="44"/>
        <end position="71"/>
    </location>
</feature>